<name>A0ABS0SN88_9FLAO</name>
<sequence>MYTNTITFKENLPFQQYQMIMNFLDNMGIEVVEPKEQDFYYELSLQDLEKLKRAEQQSKEGKTISMDDLLSKLKAKYGN</sequence>
<dbReference type="EMBL" id="JAEFDC010000007">
    <property type="protein sequence ID" value="MBI1647211.1"/>
    <property type="molecule type" value="Genomic_DNA"/>
</dbReference>
<proteinExistence type="predicted"/>
<protein>
    <submittedName>
        <fullName evidence="1">Toxin-antitoxin system, antitoxin component</fullName>
    </submittedName>
</protein>
<accession>A0ABS0SN88</accession>
<dbReference type="RefSeq" id="WP_198466845.1">
    <property type="nucleotide sequence ID" value="NZ_JAEFDC010000007.1"/>
</dbReference>
<evidence type="ECO:0000313" key="1">
    <source>
        <dbReference type="EMBL" id="MBI1647211.1"/>
    </source>
</evidence>
<organism evidence="1 2">
    <name type="scientific">Capnocytophaga periodontitidis</name>
    <dbReference type="NCBI Taxonomy" id="2795027"/>
    <lineage>
        <taxon>Bacteria</taxon>
        <taxon>Pseudomonadati</taxon>
        <taxon>Bacteroidota</taxon>
        <taxon>Flavobacteriia</taxon>
        <taxon>Flavobacteriales</taxon>
        <taxon>Flavobacteriaceae</taxon>
        <taxon>Capnocytophaga</taxon>
    </lineage>
</organism>
<evidence type="ECO:0000313" key="2">
    <source>
        <dbReference type="Proteomes" id="UP000641139"/>
    </source>
</evidence>
<dbReference type="Proteomes" id="UP000641139">
    <property type="component" value="Unassembled WGS sequence"/>
</dbReference>
<reference evidence="1 2" key="1">
    <citation type="journal article" date="2021" name="Int. J. Syst. Evol. Microbiol.">
        <title>Capnocytophaga periodontitidis sp. nov., isolated from subgingival plaque of periodontitis patient.</title>
        <authorList>
            <person name="Zhang Y."/>
            <person name="Qiao D."/>
            <person name="Shi W."/>
            <person name="Wu D."/>
            <person name="Cai M."/>
        </authorList>
    </citation>
    <scope>NUCLEOTIDE SEQUENCE [LARGE SCALE GENOMIC DNA]</scope>
    <source>
        <strain evidence="1 2">051621</strain>
    </source>
</reference>
<comment type="caution">
    <text evidence="1">The sequence shown here is derived from an EMBL/GenBank/DDBJ whole genome shotgun (WGS) entry which is preliminary data.</text>
</comment>
<gene>
    <name evidence="1" type="ORF">I7X30_09095</name>
</gene>
<keyword evidence="2" id="KW-1185">Reference proteome</keyword>